<dbReference type="Proteomes" id="UP000311008">
    <property type="component" value="Chromosome"/>
</dbReference>
<dbReference type="InterPro" id="IPR011611">
    <property type="entry name" value="PfkB_dom"/>
</dbReference>
<name>A0A5B8CUJ5_9PROT</name>
<dbReference type="SUPFAM" id="SSF53613">
    <property type="entry name" value="Ribokinase-like"/>
    <property type="match status" value="1"/>
</dbReference>
<evidence type="ECO:0000256" key="3">
    <source>
        <dbReference type="ARBA" id="ARBA00022777"/>
    </source>
</evidence>
<evidence type="ECO:0000313" key="6">
    <source>
        <dbReference type="Proteomes" id="UP000311008"/>
    </source>
</evidence>
<accession>A0A5B8CUJ5</accession>
<dbReference type="GO" id="GO:0016301">
    <property type="term" value="F:kinase activity"/>
    <property type="evidence" value="ECO:0007669"/>
    <property type="project" value="UniProtKB-KW"/>
</dbReference>
<evidence type="ECO:0000259" key="4">
    <source>
        <dbReference type="Pfam" id="PF00294"/>
    </source>
</evidence>
<comment type="similarity">
    <text evidence="1">Belongs to the carbohydrate kinase PfkB family.</text>
</comment>
<dbReference type="Gene3D" id="3.40.1190.20">
    <property type="match status" value="1"/>
</dbReference>
<dbReference type="EMBL" id="CP040946">
    <property type="protein sequence ID" value="QDC44756.1"/>
    <property type="molecule type" value="Genomic_DNA"/>
</dbReference>
<evidence type="ECO:0000256" key="1">
    <source>
        <dbReference type="ARBA" id="ARBA00010688"/>
    </source>
</evidence>
<dbReference type="AlphaFoldDB" id="A0A5B8CUJ5"/>
<dbReference type="InterPro" id="IPR050306">
    <property type="entry name" value="PfkB_Carbo_kinase"/>
</dbReference>
<keyword evidence="2" id="KW-0808">Transferase</keyword>
<reference evidence="6" key="1">
    <citation type="journal article" date="2019" name="ISME J.">
        <title>Evolution in action: habitat transition from sediment to the pelagial leads to genome streamlining in Methylophilaceae.</title>
        <authorList>
            <person name="Salcher M."/>
            <person name="Schaefle D."/>
            <person name="Kaspar M."/>
            <person name="Neuenschwander S.M."/>
            <person name="Ghai R."/>
        </authorList>
    </citation>
    <scope>NUCLEOTIDE SEQUENCE [LARGE SCALE GENOMIC DNA]</scope>
    <source>
        <strain evidence="6">MMS-M-51</strain>
    </source>
</reference>
<dbReference type="PANTHER" id="PTHR43085:SF46">
    <property type="entry name" value="ADENOSINE KINASE"/>
    <property type="match status" value="1"/>
</dbReference>
<dbReference type="RefSeq" id="WP_140004086.1">
    <property type="nucleotide sequence ID" value="NZ_CP040946.1"/>
</dbReference>
<evidence type="ECO:0000256" key="2">
    <source>
        <dbReference type="ARBA" id="ARBA00022679"/>
    </source>
</evidence>
<keyword evidence="3 5" id="KW-0418">Kinase</keyword>
<feature type="domain" description="Carbohydrate kinase PfkB" evidence="4">
    <location>
        <begin position="31"/>
        <end position="293"/>
    </location>
</feature>
<dbReference type="InterPro" id="IPR029056">
    <property type="entry name" value="Ribokinase-like"/>
</dbReference>
<keyword evidence="6" id="KW-1185">Reference proteome</keyword>
<proteinExistence type="inferred from homology"/>
<dbReference type="Pfam" id="PF00294">
    <property type="entry name" value="PfkB"/>
    <property type="match status" value="1"/>
</dbReference>
<dbReference type="OrthoDB" id="9779730at2"/>
<gene>
    <name evidence="5" type="ORF">FIU01_09620</name>
</gene>
<protein>
    <submittedName>
        <fullName evidence="5">Carbohydrate kinase family protein</fullName>
    </submittedName>
</protein>
<evidence type="ECO:0000313" key="5">
    <source>
        <dbReference type="EMBL" id="QDC44756.1"/>
    </source>
</evidence>
<dbReference type="KEGG" id="mmec:FIU01_09620"/>
<sequence>MKILICGSLAYDTIMVFPDQFKNHILADKIHKLSVAFLVPEMRREFGGTAGNIGYNLQLLEGQPQIMATVGDDFAPYRAWLDQHNIDATHIKAVDGTYTAQAFITTDMDDNQITAFHPGAMQYAHANSVNDAQGIALAIIAPDGRDAMFQHAKECHEAGIPFMFDPGQGLPMFNGEELLHFIEMADYLAVNDYESQVIQDKTGLSLAQLASKVKALIVTLGGEGSHIYADGQRHEIPCVKAEALVDPTGCGDAYRAGLLYGIVRGWDWRACGRLASTMGAIKIASRGGQNHQPSRAEIENIYSHALVQDALKEDPALRQPAN</sequence>
<organism evidence="5 6">
    <name type="scientific">Methylophilus medardicus</name>
    <dbReference type="NCBI Taxonomy" id="2588534"/>
    <lineage>
        <taxon>Bacteria</taxon>
        <taxon>Pseudomonadati</taxon>
        <taxon>Pseudomonadota</taxon>
        <taxon>Betaproteobacteria</taxon>
        <taxon>Nitrosomonadales</taxon>
        <taxon>Methylophilaceae</taxon>
        <taxon>Methylophilus</taxon>
    </lineage>
</organism>
<dbReference type="CDD" id="cd01942">
    <property type="entry name" value="ribokinase_group_A"/>
    <property type="match status" value="1"/>
</dbReference>
<dbReference type="PANTHER" id="PTHR43085">
    <property type="entry name" value="HEXOKINASE FAMILY MEMBER"/>
    <property type="match status" value="1"/>
</dbReference>